<comment type="subcellular location">
    <subcellularLocation>
        <location evidence="1">Membrane</location>
        <topology evidence="1">Multi-pass membrane protein</topology>
    </subcellularLocation>
</comment>
<organism evidence="7 8">
    <name type="scientific">Gordoniibacillus kamchatkensis</name>
    <dbReference type="NCBI Taxonomy" id="1590651"/>
    <lineage>
        <taxon>Bacteria</taxon>
        <taxon>Bacillati</taxon>
        <taxon>Bacillota</taxon>
        <taxon>Bacilli</taxon>
        <taxon>Bacillales</taxon>
        <taxon>Paenibacillaceae</taxon>
        <taxon>Gordoniibacillus</taxon>
    </lineage>
</organism>
<keyword evidence="8" id="KW-1185">Reference proteome</keyword>
<feature type="transmembrane region" description="Helical" evidence="6">
    <location>
        <begin position="73"/>
        <end position="89"/>
    </location>
</feature>
<protein>
    <recommendedName>
        <fullName evidence="9">Dicarboxylate/amino acid:cation symporter</fullName>
    </recommendedName>
</protein>
<reference evidence="7 8" key="1">
    <citation type="submission" date="2014-12" db="EMBL/GenBank/DDBJ databases">
        <title>Draft genome sequence of Paenibacillus kamchatkensis strain B-2647.</title>
        <authorList>
            <person name="Karlyshev A.V."/>
            <person name="Kudryashova E.B."/>
        </authorList>
    </citation>
    <scope>NUCLEOTIDE SEQUENCE [LARGE SCALE GENOMIC DNA]</scope>
    <source>
        <strain evidence="7 8">VKM B-2647</strain>
    </source>
</reference>
<evidence type="ECO:0000256" key="4">
    <source>
        <dbReference type="ARBA" id="ARBA00022989"/>
    </source>
</evidence>
<dbReference type="Proteomes" id="UP000031967">
    <property type="component" value="Unassembled WGS sequence"/>
</dbReference>
<evidence type="ECO:0000313" key="7">
    <source>
        <dbReference type="EMBL" id="KIL39174.1"/>
    </source>
</evidence>
<evidence type="ECO:0000256" key="1">
    <source>
        <dbReference type="ARBA" id="ARBA00004141"/>
    </source>
</evidence>
<dbReference type="InterPro" id="IPR001991">
    <property type="entry name" value="Na-dicarboxylate_symporter"/>
</dbReference>
<feature type="transmembrane region" description="Helical" evidence="6">
    <location>
        <begin position="12"/>
        <end position="34"/>
    </location>
</feature>
<dbReference type="SUPFAM" id="SSF118215">
    <property type="entry name" value="Proton glutamate symport protein"/>
    <property type="match status" value="1"/>
</dbReference>
<evidence type="ECO:0000256" key="6">
    <source>
        <dbReference type="SAM" id="Phobius"/>
    </source>
</evidence>
<dbReference type="EMBL" id="JXAK01000042">
    <property type="protein sequence ID" value="KIL39174.1"/>
    <property type="molecule type" value="Genomic_DNA"/>
</dbReference>
<keyword evidence="5 6" id="KW-0472">Membrane</keyword>
<evidence type="ECO:0000313" key="8">
    <source>
        <dbReference type="Proteomes" id="UP000031967"/>
    </source>
</evidence>
<sequence>MNKLLFLKNPWVVLLSIALGAAIGLFNKDLALFIAPFSDIYLSFLKMCVLPIMVTAVVSSIGKLLLAKESGIFLKRMVVVFCIGLLVSSA</sequence>
<proteinExistence type="predicted"/>
<evidence type="ECO:0000256" key="3">
    <source>
        <dbReference type="ARBA" id="ARBA00022692"/>
    </source>
</evidence>
<keyword evidence="3 6" id="KW-0812">Transmembrane</keyword>
<dbReference type="InterPro" id="IPR036458">
    <property type="entry name" value="Na:dicarbo_symporter_sf"/>
</dbReference>
<name>A0ABR5ADP6_9BACL</name>
<keyword evidence="2" id="KW-0813">Transport</keyword>
<dbReference type="Pfam" id="PF00375">
    <property type="entry name" value="SDF"/>
    <property type="match status" value="1"/>
</dbReference>
<dbReference type="Gene3D" id="1.10.3860.10">
    <property type="entry name" value="Sodium:dicarboxylate symporter"/>
    <property type="match status" value="1"/>
</dbReference>
<evidence type="ECO:0000256" key="5">
    <source>
        <dbReference type="ARBA" id="ARBA00023136"/>
    </source>
</evidence>
<accession>A0ABR5ADP6</accession>
<dbReference type="PRINTS" id="PR00173">
    <property type="entry name" value="EDTRNSPORT"/>
</dbReference>
<feature type="transmembrane region" description="Helical" evidence="6">
    <location>
        <begin position="40"/>
        <end position="61"/>
    </location>
</feature>
<comment type="caution">
    <text evidence="7">The sequence shown here is derived from an EMBL/GenBank/DDBJ whole genome shotgun (WGS) entry which is preliminary data.</text>
</comment>
<keyword evidence="4 6" id="KW-1133">Transmembrane helix</keyword>
<gene>
    <name evidence="7" type="ORF">SD70_21780</name>
</gene>
<evidence type="ECO:0000256" key="2">
    <source>
        <dbReference type="ARBA" id="ARBA00022448"/>
    </source>
</evidence>
<evidence type="ECO:0008006" key="9">
    <source>
        <dbReference type="Google" id="ProtNLM"/>
    </source>
</evidence>